<dbReference type="EMBL" id="BLXT01002034">
    <property type="protein sequence ID" value="GFN90391.1"/>
    <property type="molecule type" value="Genomic_DNA"/>
</dbReference>
<organism evidence="2 3">
    <name type="scientific">Plakobranchus ocellatus</name>
    <dbReference type="NCBI Taxonomy" id="259542"/>
    <lineage>
        <taxon>Eukaryota</taxon>
        <taxon>Metazoa</taxon>
        <taxon>Spiralia</taxon>
        <taxon>Lophotrochozoa</taxon>
        <taxon>Mollusca</taxon>
        <taxon>Gastropoda</taxon>
        <taxon>Heterobranchia</taxon>
        <taxon>Euthyneura</taxon>
        <taxon>Panpulmonata</taxon>
        <taxon>Sacoglossa</taxon>
        <taxon>Placobranchoidea</taxon>
        <taxon>Plakobranchidae</taxon>
        <taxon>Plakobranchus</taxon>
    </lineage>
</organism>
<evidence type="ECO:0000313" key="2">
    <source>
        <dbReference type="EMBL" id="GFN90391.1"/>
    </source>
</evidence>
<evidence type="ECO:0000256" key="1">
    <source>
        <dbReference type="SAM" id="MobiDB-lite"/>
    </source>
</evidence>
<accession>A0AAV3Z563</accession>
<evidence type="ECO:0000313" key="3">
    <source>
        <dbReference type="Proteomes" id="UP000735302"/>
    </source>
</evidence>
<name>A0AAV3Z563_9GAST</name>
<dbReference type="AlphaFoldDB" id="A0AAV3Z563"/>
<dbReference type="Proteomes" id="UP000735302">
    <property type="component" value="Unassembled WGS sequence"/>
</dbReference>
<keyword evidence="3" id="KW-1185">Reference proteome</keyword>
<reference evidence="2 3" key="1">
    <citation type="journal article" date="2021" name="Elife">
        <title>Chloroplast acquisition without the gene transfer in kleptoplastic sea slugs, Plakobranchus ocellatus.</title>
        <authorList>
            <person name="Maeda T."/>
            <person name="Takahashi S."/>
            <person name="Yoshida T."/>
            <person name="Shimamura S."/>
            <person name="Takaki Y."/>
            <person name="Nagai Y."/>
            <person name="Toyoda A."/>
            <person name="Suzuki Y."/>
            <person name="Arimoto A."/>
            <person name="Ishii H."/>
            <person name="Satoh N."/>
            <person name="Nishiyama T."/>
            <person name="Hasebe M."/>
            <person name="Maruyama T."/>
            <person name="Minagawa J."/>
            <person name="Obokata J."/>
            <person name="Shigenobu S."/>
        </authorList>
    </citation>
    <scope>NUCLEOTIDE SEQUENCE [LARGE SCALE GENOMIC DNA]</scope>
</reference>
<feature type="region of interest" description="Disordered" evidence="1">
    <location>
        <begin position="22"/>
        <end position="62"/>
    </location>
</feature>
<proteinExistence type="predicted"/>
<sequence>MLRVEIYSCVITYLKPEAVDHTSSARNVLDQSASSPSPTQDLTTCGESCHTSQPAGSTQRQGYLTHGNTSIFALIKPSVLSTTGLSEAQLSSAQISSLQELKLDPQISADKVSQTN</sequence>
<comment type="caution">
    <text evidence="2">The sequence shown here is derived from an EMBL/GenBank/DDBJ whole genome shotgun (WGS) entry which is preliminary data.</text>
</comment>
<gene>
    <name evidence="2" type="ORF">PoB_001689700</name>
</gene>
<protein>
    <submittedName>
        <fullName evidence="2">Uncharacterized protein</fullName>
    </submittedName>
</protein>